<dbReference type="EMBL" id="BMRJ01000002">
    <property type="protein sequence ID" value="GGR28408.1"/>
    <property type="molecule type" value="Genomic_DNA"/>
</dbReference>
<evidence type="ECO:0000313" key="5">
    <source>
        <dbReference type="EMBL" id="GGR28408.1"/>
    </source>
</evidence>
<dbReference type="InterPro" id="IPR011711">
    <property type="entry name" value="GntR_C"/>
</dbReference>
<organism evidence="5 6">
    <name type="scientific">Agromyces mediolanus</name>
    <name type="common">Corynebacterium mediolanum</name>
    <dbReference type="NCBI Taxonomy" id="41986"/>
    <lineage>
        <taxon>Bacteria</taxon>
        <taxon>Bacillati</taxon>
        <taxon>Actinomycetota</taxon>
        <taxon>Actinomycetes</taxon>
        <taxon>Micrococcales</taxon>
        <taxon>Microbacteriaceae</taxon>
        <taxon>Agromyces</taxon>
    </lineage>
</organism>
<dbReference type="SMART" id="SM00345">
    <property type="entry name" value="HTH_GNTR"/>
    <property type="match status" value="1"/>
</dbReference>
<dbReference type="GO" id="GO:0003700">
    <property type="term" value="F:DNA-binding transcription factor activity"/>
    <property type="evidence" value="ECO:0007669"/>
    <property type="project" value="InterPro"/>
</dbReference>
<dbReference type="Gene3D" id="1.10.10.10">
    <property type="entry name" value="Winged helix-like DNA-binding domain superfamily/Winged helix DNA-binding domain"/>
    <property type="match status" value="1"/>
</dbReference>
<dbReference type="AlphaFoldDB" id="A0A918FCZ6"/>
<dbReference type="InterPro" id="IPR036390">
    <property type="entry name" value="WH_DNA-bd_sf"/>
</dbReference>
<dbReference type="CDD" id="cd07377">
    <property type="entry name" value="WHTH_GntR"/>
    <property type="match status" value="1"/>
</dbReference>
<dbReference type="PROSITE" id="PS50949">
    <property type="entry name" value="HTH_GNTR"/>
    <property type="match status" value="1"/>
</dbReference>
<keyword evidence="2" id="KW-0238">DNA-binding</keyword>
<dbReference type="Proteomes" id="UP000610303">
    <property type="component" value="Unassembled WGS sequence"/>
</dbReference>
<dbReference type="Gene3D" id="1.20.120.530">
    <property type="entry name" value="GntR ligand-binding domain-like"/>
    <property type="match status" value="1"/>
</dbReference>
<accession>A0A918FCZ6</accession>
<keyword evidence="3" id="KW-0804">Transcription</keyword>
<evidence type="ECO:0000313" key="6">
    <source>
        <dbReference type="Proteomes" id="UP000610303"/>
    </source>
</evidence>
<dbReference type="InterPro" id="IPR036388">
    <property type="entry name" value="WH-like_DNA-bd_sf"/>
</dbReference>
<dbReference type="Pfam" id="PF00392">
    <property type="entry name" value="GntR"/>
    <property type="match status" value="1"/>
</dbReference>
<dbReference type="InterPro" id="IPR008920">
    <property type="entry name" value="TF_FadR/GntR_C"/>
</dbReference>
<dbReference type="SUPFAM" id="SSF46785">
    <property type="entry name" value="Winged helix' DNA-binding domain"/>
    <property type="match status" value="1"/>
</dbReference>
<feature type="domain" description="HTH gntR-type" evidence="4">
    <location>
        <begin position="15"/>
        <end position="85"/>
    </location>
</feature>
<gene>
    <name evidence="5" type="ORF">GCM10010196_22740</name>
</gene>
<dbReference type="PANTHER" id="PTHR43537:SF24">
    <property type="entry name" value="GLUCONATE OPERON TRANSCRIPTIONAL REPRESSOR"/>
    <property type="match status" value="1"/>
</dbReference>
<reference evidence="5" key="2">
    <citation type="submission" date="2020-09" db="EMBL/GenBank/DDBJ databases">
        <authorList>
            <person name="Sun Q."/>
            <person name="Ohkuma M."/>
        </authorList>
    </citation>
    <scope>NUCLEOTIDE SEQUENCE</scope>
    <source>
        <strain evidence="5">JCM 3346</strain>
    </source>
</reference>
<reference evidence="5" key="1">
    <citation type="journal article" date="2014" name="Int. J. Syst. Evol. Microbiol.">
        <title>Complete genome sequence of Corynebacterium casei LMG S-19264T (=DSM 44701T), isolated from a smear-ripened cheese.</title>
        <authorList>
            <consortium name="US DOE Joint Genome Institute (JGI-PGF)"/>
            <person name="Walter F."/>
            <person name="Albersmeier A."/>
            <person name="Kalinowski J."/>
            <person name="Ruckert C."/>
        </authorList>
    </citation>
    <scope>NUCLEOTIDE SEQUENCE</scope>
    <source>
        <strain evidence="5">JCM 3346</strain>
    </source>
</reference>
<dbReference type="SMART" id="SM00895">
    <property type="entry name" value="FCD"/>
    <property type="match status" value="1"/>
</dbReference>
<dbReference type="GO" id="GO:0003677">
    <property type="term" value="F:DNA binding"/>
    <property type="evidence" value="ECO:0007669"/>
    <property type="project" value="UniProtKB-KW"/>
</dbReference>
<evidence type="ECO:0000256" key="3">
    <source>
        <dbReference type="ARBA" id="ARBA00023163"/>
    </source>
</evidence>
<dbReference type="Pfam" id="PF07729">
    <property type="entry name" value="FCD"/>
    <property type="match status" value="1"/>
</dbReference>
<evidence type="ECO:0000256" key="2">
    <source>
        <dbReference type="ARBA" id="ARBA00023125"/>
    </source>
</evidence>
<evidence type="ECO:0000259" key="4">
    <source>
        <dbReference type="PROSITE" id="PS50949"/>
    </source>
</evidence>
<dbReference type="InterPro" id="IPR000524">
    <property type="entry name" value="Tscrpt_reg_HTH_GntR"/>
</dbReference>
<proteinExistence type="predicted"/>
<comment type="caution">
    <text evidence="5">The sequence shown here is derived from an EMBL/GenBank/DDBJ whole genome shotgun (WGS) entry which is preliminary data.</text>
</comment>
<protein>
    <recommendedName>
        <fullName evidence="4">HTH gntR-type domain-containing protein</fullName>
    </recommendedName>
</protein>
<dbReference type="RefSeq" id="WP_229781748.1">
    <property type="nucleotide sequence ID" value="NZ_BMRJ01000002.1"/>
</dbReference>
<name>A0A918FCZ6_AGRME</name>
<dbReference type="SUPFAM" id="SSF48008">
    <property type="entry name" value="GntR ligand-binding domain-like"/>
    <property type="match status" value="1"/>
</dbReference>
<evidence type="ECO:0000256" key="1">
    <source>
        <dbReference type="ARBA" id="ARBA00023015"/>
    </source>
</evidence>
<sequence length="255" mass="28211">MVQPGIGELGDRRGAESWRLVAEMLRKRIALGGMEPGSKLPTERELSAILGVGRNTVRRAVRQLAQDGLVVTTLGRSGGTRLADGVRLGEVSVGERAVVAAEFRAAIRDYMEYRIILEPAVARLAAERGPTAARRSLVEMFDEEIADDADYQRIDTRFHFAIAEAAGNEPLRRAVEDARMEMFVRGNALWLGTEWSLVYREGISGAQIFEHEHRALALAILAGDGDAAERLMRAHLVESRDEFYALVSHFERLGV</sequence>
<keyword evidence="6" id="KW-1185">Reference proteome</keyword>
<dbReference type="PANTHER" id="PTHR43537">
    <property type="entry name" value="TRANSCRIPTIONAL REGULATOR, GNTR FAMILY"/>
    <property type="match status" value="1"/>
</dbReference>
<dbReference type="PRINTS" id="PR00035">
    <property type="entry name" value="HTHGNTR"/>
</dbReference>
<keyword evidence="1" id="KW-0805">Transcription regulation</keyword>